<dbReference type="SUPFAM" id="SSF64518">
    <property type="entry name" value="Phase 1 flagellin"/>
    <property type="match status" value="1"/>
</dbReference>
<evidence type="ECO:0000313" key="1">
    <source>
        <dbReference type="EMBL" id="WUO51625.1"/>
    </source>
</evidence>
<dbReference type="SUPFAM" id="SSF140804">
    <property type="entry name" value="YidB-like"/>
    <property type="match status" value="1"/>
</dbReference>
<sequence length="143" mass="15184">MSNSNDAISLAQTTEGALKEVTNNLQRIRAANVRSWVGTDTNEPLTSDEVVTVLGEEQLAEVAGKTGADSGALADFVAEQLPVLIDRISPDGQITTDPAVLDQAFTDFENKAPFTVPTARIGLAAVRPAEFIILQFTQEVGQA</sequence>
<geneLocation type="plasmid" evidence="1 2">
    <name>unnamed1</name>
</geneLocation>
<dbReference type="EMBL" id="CP108058">
    <property type="protein sequence ID" value="WUO51625.1"/>
    <property type="molecule type" value="Genomic_DNA"/>
</dbReference>
<reference evidence="1" key="1">
    <citation type="submission" date="2022-10" db="EMBL/GenBank/DDBJ databases">
        <title>The complete genomes of actinobacterial strains from the NBC collection.</title>
        <authorList>
            <person name="Joergensen T.S."/>
            <person name="Alvarez Arevalo M."/>
            <person name="Sterndorff E.B."/>
            <person name="Faurdal D."/>
            <person name="Vuksanovic O."/>
            <person name="Mourched A.-S."/>
            <person name="Charusanti P."/>
            <person name="Shaw S."/>
            <person name="Blin K."/>
            <person name="Weber T."/>
        </authorList>
    </citation>
    <scope>NUCLEOTIDE SEQUENCE</scope>
    <source>
        <strain evidence="1">NBC_00283</strain>
        <plasmid evidence="1">unnamed1</plasmid>
    </source>
</reference>
<gene>
    <name evidence="1" type="ORF">OHU17_38005</name>
</gene>
<dbReference type="Pfam" id="PF20159">
    <property type="entry name" value="YidB"/>
    <property type="match status" value="1"/>
</dbReference>
<dbReference type="Proteomes" id="UP001432075">
    <property type="component" value="Plasmid unnamed1"/>
</dbReference>
<dbReference type="RefSeq" id="WP_328777846.1">
    <property type="nucleotide sequence ID" value="NZ_CP108058.1"/>
</dbReference>
<keyword evidence="2" id="KW-1185">Reference proteome</keyword>
<proteinExistence type="predicted"/>
<keyword evidence="1" id="KW-0614">Plasmid</keyword>
<name>A0ABZ1RXV7_9ACTN</name>
<protein>
    <submittedName>
        <fullName evidence="1">YidB family protein</fullName>
    </submittedName>
</protein>
<dbReference type="InterPro" id="IPR027405">
    <property type="entry name" value="YidB-like"/>
</dbReference>
<dbReference type="InterPro" id="IPR045372">
    <property type="entry name" value="YidB"/>
</dbReference>
<evidence type="ECO:0000313" key="2">
    <source>
        <dbReference type="Proteomes" id="UP001432075"/>
    </source>
</evidence>
<organism evidence="1 2">
    <name type="scientific">Streptomyces goshikiensis</name>
    <dbReference type="NCBI Taxonomy" id="1942"/>
    <lineage>
        <taxon>Bacteria</taxon>
        <taxon>Bacillati</taxon>
        <taxon>Actinomycetota</taxon>
        <taxon>Actinomycetes</taxon>
        <taxon>Kitasatosporales</taxon>
        <taxon>Streptomycetaceae</taxon>
        <taxon>Streptomyces</taxon>
    </lineage>
</organism>
<accession>A0ABZ1RXV7</accession>
<dbReference type="Gene3D" id="1.10.10.690">
    <property type="entry name" value="YidB-like"/>
    <property type="match status" value="1"/>
</dbReference>